<dbReference type="HOGENOM" id="CLU_1224621_0_0_1"/>
<dbReference type="Pfam" id="PF13302">
    <property type="entry name" value="Acetyltransf_3"/>
    <property type="match status" value="1"/>
</dbReference>
<keyword evidence="3" id="KW-1185">Reference proteome</keyword>
<gene>
    <name evidence="2" type="ORF">Z517_02548</name>
</gene>
<dbReference type="GeneID" id="25302038"/>
<dbReference type="GO" id="GO:0005737">
    <property type="term" value="C:cytoplasm"/>
    <property type="evidence" value="ECO:0007669"/>
    <property type="project" value="TreeGrafter"/>
</dbReference>
<evidence type="ECO:0000259" key="1">
    <source>
        <dbReference type="PROSITE" id="PS51186"/>
    </source>
</evidence>
<evidence type="ECO:0000313" key="2">
    <source>
        <dbReference type="EMBL" id="KIW83303.1"/>
    </source>
</evidence>
<dbReference type="PROSITE" id="PS51186">
    <property type="entry name" value="GNAT"/>
    <property type="match status" value="1"/>
</dbReference>
<proteinExistence type="predicted"/>
<dbReference type="OrthoDB" id="630895at2759"/>
<dbReference type="InterPro" id="IPR051531">
    <property type="entry name" value="N-acetyltransferase"/>
</dbReference>
<dbReference type="PANTHER" id="PTHR43792">
    <property type="entry name" value="GNAT FAMILY, PUTATIVE (AFU_ORTHOLOGUE AFUA_3G00765)-RELATED-RELATED"/>
    <property type="match status" value="1"/>
</dbReference>
<name>A0A0D2GQN5_9EURO</name>
<reference evidence="2 3" key="1">
    <citation type="submission" date="2015-01" db="EMBL/GenBank/DDBJ databases">
        <title>The Genome Sequence of Fonsecaea pedrosoi CBS 271.37.</title>
        <authorList>
            <consortium name="The Broad Institute Genomics Platform"/>
            <person name="Cuomo C."/>
            <person name="de Hoog S."/>
            <person name="Gorbushina A."/>
            <person name="Stielow B."/>
            <person name="Teixiera M."/>
            <person name="Abouelleil A."/>
            <person name="Chapman S.B."/>
            <person name="Priest M."/>
            <person name="Young S.K."/>
            <person name="Wortman J."/>
            <person name="Nusbaum C."/>
            <person name="Birren B."/>
        </authorList>
    </citation>
    <scope>NUCLEOTIDE SEQUENCE [LARGE SCALE GENOMIC DNA]</scope>
    <source>
        <strain evidence="2 3">CBS 271.37</strain>
    </source>
</reference>
<dbReference type="InterPro" id="IPR016181">
    <property type="entry name" value="Acyl_CoA_acyltransferase"/>
</dbReference>
<dbReference type="EMBL" id="KN846970">
    <property type="protein sequence ID" value="KIW83303.1"/>
    <property type="molecule type" value="Genomic_DNA"/>
</dbReference>
<organism evidence="2 3">
    <name type="scientific">Fonsecaea pedrosoi CBS 271.37</name>
    <dbReference type="NCBI Taxonomy" id="1442368"/>
    <lineage>
        <taxon>Eukaryota</taxon>
        <taxon>Fungi</taxon>
        <taxon>Dikarya</taxon>
        <taxon>Ascomycota</taxon>
        <taxon>Pezizomycotina</taxon>
        <taxon>Eurotiomycetes</taxon>
        <taxon>Chaetothyriomycetidae</taxon>
        <taxon>Chaetothyriales</taxon>
        <taxon>Herpotrichiellaceae</taxon>
        <taxon>Fonsecaea</taxon>
    </lineage>
</organism>
<dbReference type="RefSeq" id="XP_013287111.1">
    <property type="nucleotide sequence ID" value="XM_013431657.1"/>
</dbReference>
<feature type="domain" description="N-acetyltransferase" evidence="1">
    <location>
        <begin position="20"/>
        <end position="183"/>
    </location>
</feature>
<protein>
    <recommendedName>
        <fullName evidence="1">N-acetyltransferase domain-containing protein</fullName>
    </recommendedName>
</protein>
<dbReference type="Gene3D" id="3.40.630.30">
    <property type="match status" value="1"/>
</dbReference>
<sequence length="204" mass="22781">MSSSSESPFPTIYTERLQLRIFDPARALDYDAVLAIYNSDFTRRAVGDAGLHSREDADVRCTKFHPLPEDFDPARPFPSHPWHLVYLRGTDTLVGVISLFLRHPLPYADLGYAVAEEHANRGYATEAAKAALRWWTDEMGVPNIWAASFDSNVASHRVARKIGFVDGGSIRMLLSDTLTKEAKAFVRPGMETSLDGLTVDVRQK</sequence>
<accession>A0A0D2GQN5</accession>
<dbReference type="Proteomes" id="UP000053029">
    <property type="component" value="Unassembled WGS sequence"/>
</dbReference>
<dbReference type="SUPFAM" id="SSF55729">
    <property type="entry name" value="Acyl-CoA N-acyltransferases (Nat)"/>
    <property type="match status" value="1"/>
</dbReference>
<dbReference type="InterPro" id="IPR000182">
    <property type="entry name" value="GNAT_dom"/>
</dbReference>
<dbReference type="PANTHER" id="PTHR43792:SF9">
    <property type="entry name" value="RIBOSOMAL-PROTEIN-ALANINE ACETYLTRANSFERASE"/>
    <property type="match status" value="1"/>
</dbReference>
<dbReference type="AlphaFoldDB" id="A0A0D2GQN5"/>
<dbReference type="GO" id="GO:0008999">
    <property type="term" value="F:protein-N-terminal-alanine acetyltransferase activity"/>
    <property type="evidence" value="ECO:0007669"/>
    <property type="project" value="TreeGrafter"/>
</dbReference>
<dbReference type="VEuPathDB" id="FungiDB:Z517_02548"/>
<evidence type="ECO:0000313" key="3">
    <source>
        <dbReference type="Proteomes" id="UP000053029"/>
    </source>
</evidence>